<evidence type="ECO:0000259" key="5">
    <source>
        <dbReference type="Pfam" id="PF00266"/>
    </source>
</evidence>
<keyword evidence="2" id="KW-0663">Pyridoxal phosphate</keyword>
<evidence type="ECO:0000313" key="6">
    <source>
        <dbReference type="EMBL" id="KTD30520.1"/>
    </source>
</evidence>
<dbReference type="RefSeq" id="WP_058451394.1">
    <property type="nucleotide sequence ID" value="NZ_CAAAIB010000007.1"/>
</dbReference>
<comment type="similarity">
    <text evidence="3">Belongs to the class-V pyridoxal-phosphate-dependent aminotransferase family.</text>
</comment>
<evidence type="ECO:0000256" key="3">
    <source>
        <dbReference type="RuleBase" id="RU004075"/>
    </source>
</evidence>
<evidence type="ECO:0000256" key="1">
    <source>
        <dbReference type="ARBA" id="ARBA00001933"/>
    </source>
</evidence>
<dbReference type="Gene3D" id="3.90.1150.10">
    <property type="entry name" value="Aspartate Aminotransferase, domain 1"/>
    <property type="match status" value="1"/>
</dbReference>
<dbReference type="SUPFAM" id="SSF53383">
    <property type="entry name" value="PLP-dependent transferases"/>
    <property type="match status" value="1"/>
</dbReference>
<keyword evidence="6" id="KW-0808">Transferase</keyword>
<feature type="domain" description="Aminotransferase class V" evidence="5">
    <location>
        <begin position="22"/>
        <end position="384"/>
    </location>
</feature>
<dbReference type="InterPro" id="IPR020578">
    <property type="entry name" value="Aminotrans_V_PyrdxlP_BS"/>
</dbReference>
<proteinExistence type="inferred from homology"/>
<evidence type="ECO:0000313" key="7">
    <source>
        <dbReference type="Proteomes" id="UP000054908"/>
    </source>
</evidence>
<dbReference type="Proteomes" id="UP000054908">
    <property type="component" value="Unassembled WGS sequence"/>
</dbReference>
<dbReference type="Pfam" id="PF00266">
    <property type="entry name" value="Aminotran_5"/>
    <property type="match status" value="1"/>
</dbReference>
<dbReference type="InterPro" id="IPR015421">
    <property type="entry name" value="PyrdxlP-dep_Trfase_major"/>
</dbReference>
<dbReference type="PANTHER" id="PTHR43586">
    <property type="entry name" value="CYSTEINE DESULFURASE"/>
    <property type="match status" value="1"/>
</dbReference>
<keyword evidence="7" id="KW-1185">Reference proteome</keyword>
<evidence type="ECO:0000256" key="4">
    <source>
        <dbReference type="RuleBase" id="RU004504"/>
    </source>
</evidence>
<name>A0A0W0WDY1_9GAMM</name>
<dbReference type="InterPro" id="IPR015422">
    <property type="entry name" value="PyrdxlP-dep_Trfase_small"/>
</dbReference>
<evidence type="ECO:0000256" key="2">
    <source>
        <dbReference type="ARBA" id="ARBA00022898"/>
    </source>
</evidence>
<dbReference type="AlphaFoldDB" id="A0A0W0WDY1"/>
<sequence>MHSLKIEKLRQDTPGCSQVLHLNNAGASLPPIPVLNAVKNHLDLEANRGGYEAADYHFDQSEQLYQHAARLINCDPEEIAFAENATRAWEMAFYSFKLQKGDKIVTSVCEYASNYLAFLHRAKQQGVEIVVIANDETGQLDLEDLEKKLDEKVKLIALTHVPTQGGLINPIVAAGKIAKKHGVPYLVDTTQSVGQMPIDVQEIGCDFLCATGRKYLRGPRGTGFLYARKSIISQYEPPFVDLHAAQWIADNDYQLRTDARRFETWEQNVAGKIGLAVAIHYALELGISVTWQRIQILAAQLRERLKTIKGVTLQDLGKNKCGIVTFTCKNKEPVFIQEQLRKYHINVSISLQEYARLDLAKRNLASLVRASVHYYNSEEEIEKFCETLESVLHQPM</sequence>
<dbReference type="STRING" id="466.Lmac_0568"/>
<dbReference type="PATRIC" id="fig|466.6.peg.607"/>
<dbReference type="EMBL" id="LNYL01000014">
    <property type="protein sequence ID" value="KTD30520.1"/>
    <property type="molecule type" value="Genomic_DNA"/>
</dbReference>
<dbReference type="PANTHER" id="PTHR43586:SF24">
    <property type="entry name" value="BLR4730 PROTEIN"/>
    <property type="match status" value="1"/>
</dbReference>
<dbReference type="Gene3D" id="3.40.640.10">
    <property type="entry name" value="Type I PLP-dependent aspartate aminotransferase-like (Major domain)"/>
    <property type="match status" value="1"/>
</dbReference>
<dbReference type="GO" id="GO:0008483">
    <property type="term" value="F:transaminase activity"/>
    <property type="evidence" value="ECO:0007669"/>
    <property type="project" value="UniProtKB-KW"/>
</dbReference>
<dbReference type="InterPro" id="IPR015424">
    <property type="entry name" value="PyrdxlP-dep_Trfase"/>
</dbReference>
<organism evidence="6 7">
    <name type="scientific">Legionella maceachernii</name>
    <dbReference type="NCBI Taxonomy" id="466"/>
    <lineage>
        <taxon>Bacteria</taxon>
        <taxon>Pseudomonadati</taxon>
        <taxon>Pseudomonadota</taxon>
        <taxon>Gammaproteobacteria</taxon>
        <taxon>Legionellales</taxon>
        <taxon>Legionellaceae</taxon>
        <taxon>Legionella</taxon>
    </lineage>
</organism>
<dbReference type="OrthoDB" id="9764293at2"/>
<gene>
    <name evidence="6" type="ORF">Lmac_0568</name>
</gene>
<dbReference type="PROSITE" id="PS00595">
    <property type="entry name" value="AA_TRANSFER_CLASS_5"/>
    <property type="match status" value="1"/>
</dbReference>
<dbReference type="InterPro" id="IPR000192">
    <property type="entry name" value="Aminotrans_V_dom"/>
</dbReference>
<protein>
    <submittedName>
        <fullName evidence="6">Aminotransferase class V</fullName>
    </submittedName>
</protein>
<comment type="cofactor">
    <cofactor evidence="1 4">
        <name>pyridoxal 5'-phosphate</name>
        <dbReference type="ChEBI" id="CHEBI:597326"/>
    </cofactor>
</comment>
<comment type="caution">
    <text evidence="6">The sequence shown here is derived from an EMBL/GenBank/DDBJ whole genome shotgun (WGS) entry which is preliminary data.</text>
</comment>
<keyword evidence="6" id="KW-0032">Aminotransferase</keyword>
<reference evidence="6 7" key="1">
    <citation type="submission" date="2015-11" db="EMBL/GenBank/DDBJ databases">
        <title>Genomic analysis of 38 Legionella species identifies large and diverse effector repertoires.</title>
        <authorList>
            <person name="Burstein D."/>
            <person name="Amaro F."/>
            <person name="Zusman T."/>
            <person name="Lifshitz Z."/>
            <person name="Cohen O."/>
            <person name="Gilbert J.A."/>
            <person name="Pupko T."/>
            <person name="Shuman H.A."/>
            <person name="Segal G."/>
        </authorList>
    </citation>
    <scope>NUCLEOTIDE SEQUENCE [LARGE SCALE GENOMIC DNA]</scope>
    <source>
        <strain evidence="6 7">PX-1-G2-E2</strain>
    </source>
</reference>
<accession>A0A0W0WDY1</accession>